<dbReference type="STRING" id="6689.A0A423TM31"/>
<name>A0A423TM31_PENVA</name>
<reference evidence="4 5" key="2">
    <citation type="submission" date="2019-01" db="EMBL/GenBank/DDBJ databases">
        <title>The decoding of complex shrimp genome reveals the adaptation for benthos swimmer, frequently molting mechanism and breeding impact on genome.</title>
        <authorList>
            <person name="Sun Y."/>
            <person name="Gao Y."/>
            <person name="Yu Y."/>
        </authorList>
    </citation>
    <scope>NUCLEOTIDE SEQUENCE [LARGE SCALE GENOMIC DNA]</scope>
    <source>
        <tissue evidence="4">Muscle</tissue>
    </source>
</reference>
<gene>
    <name evidence="4" type="ORF">C7M84_003813</name>
</gene>
<comment type="caution">
    <text evidence="4">The sequence shown here is derived from an EMBL/GenBank/DDBJ whole genome shotgun (WGS) entry which is preliminary data.</text>
</comment>
<dbReference type="AlphaFoldDB" id="A0A423TM31"/>
<evidence type="ECO:0000259" key="2">
    <source>
        <dbReference type="Pfam" id="PF01571"/>
    </source>
</evidence>
<dbReference type="Pfam" id="PF08669">
    <property type="entry name" value="GCV_T_C"/>
    <property type="match status" value="1"/>
</dbReference>
<comment type="similarity">
    <text evidence="1">Belongs to the GcvT family.</text>
</comment>
<evidence type="ECO:0000256" key="1">
    <source>
        <dbReference type="ARBA" id="ARBA00008609"/>
    </source>
</evidence>
<organism evidence="4 5">
    <name type="scientific">Penaeus vannamei</name>
    <name type="common">Whiteleg shrimp</name>
    <name type="synonym">Litopenaeus vannamei</name>
    <dbReference type="NCBI Taxonomy" id="6689"/>
    <lineage>
        <taxon>Eukaryota</taxon>
        <taxon>Metazoa</taxon>
        <taxon>Ecdysozoa</taxon>
        <taxon>Arthropoda</taxon>
        <taxon>Crustacea</taxon>
        <taxon>Multicrustacea</taxon>
        <taxon>Malacostraca</taxon>
        <taxon>Eumalacostraca</taxon>
        <taxon>Eucarida</taxon>
        <taxon>Decapoda</taxon>
        <taxon>Dendrobranchiata</taxon>
        <taxon>Penaeoidea</taxon>
        <taxon>Penaeidae</taxon>
        <taxon>Penaeus</taxon>
    </lineage>
</organism>
<protein>
    <submittedName>
        <fullName evidence="4">Pyruvate dehydrogenase phosphatase regulatory subunit, mitochondrial</fullName>
    </submittedName>
</protein>
<dbReference type="PIRSF" id="PIRSF006487">
    <property type="entry name" value="GcvT"/>
    <property type="match status" value="1"/>
</dbReference>
<dbReference type="Proteomes" id="UP000283509">
    <property type="component" value="Unassembled WGS sequence"/>
</dbReference>
<dbReference type="PANTHER" id="PTHR43757">
    <property type="entry name" value="AMINOMETHYLTRANSFERASE"/>
    <property type="match status" value="1"/>
</dbReference>
<dbReference type="InterPro" id="IPR027266">
    <property type="entry name" value="TrmE/GcvT-like"/>
</dbReference>
<dbReference type="PANTHER" id="PTHR43757:SF15">
    <property type="entry name" value="PYRUVATE DEHYDROGENASE PHOSPHATASE REGULATORY SUBUNIT, MITOCHONDRIAL-LIKE"/>
    <property type="match status" value="1"/>
</dbReference>
<feature type="domain" description="GCVT N-terminal" evidence="2">
    <location>
        <begin position="1"/>
        <end position="178"/>
    </location>
</feature>
<dbReference type="InterPro" id="IPR028896">
    <property type="entry name" value="GcvT/YgfZ/DmdA"/>
</dbReference>
<feature type="domain" description="Aminomethyltransferase C-terminal" evidence="3">
    <location>
        <begin position="197"/>
        <end position="286"/>
    </location>
</feature>
<sequence length="309" mass="35127">MLNERGGYENDCLLIRRADNRYLMLAPTTQQTRIMDWMRRQITAEACVSVSDITSMYTVLCVVGPKSKEMLSLMCNTDLNFYGHMAKEINIAYASGVIVLSFTQVGEPGYTLLIPSEYTLHIYSQLMKIGHDYGIRNVGMMTMRALRVEKFIPFWAEELDSTVTPYEAGRGYKVKLNKEYFIGKFALMRQANQGISRRLVHFTLEDTFDPDEDTWPWGGEPIYRNNIYVGNTTSTAFGFTLNKMVCLGWVKHPDGRVMSPDYILGTSRFEIDIAGRRVAARASLQPPKMPVVKKDGFASYRPKSRGIVA</sequence>
<dbReference type="InterPro" id="IPR013977">
    <property type="entry name" value="GcvT_C"/>
</dbReference>
<evidence type="ECO:0000313" key="5">
    <source>
        <dbReference type="Proteomes" id="UP000283509"/>
    </source>
</evidence>
<dbReference type="InterPro" id="IPR006222">
    <property type="entry name" value="GCVT_N"/>
</dbReference>
<accession>A0A423TM31</accession>
<dbReference type="SUPFAM" id="SSF101790">
    <property type="entry name" value="Aminomethyltransferase beta-barrel domain"/>
    <property type="match status" value="1"/>
</dbReference>
<evidence type="ECO:0000259" key="3">
    <source>
        <dbReference type="Pfam" id="PF08669"/>
    </source>
</evidence>
<dbReference type="Pfam" id="PF01571">
    <property type="entry name" value="GCV_T"/>
    <property type="match status" value="1"/>
</dbReference>
<dbReference type="Gene3D" id="3.30.1360.120">
    <property type="entry name" value="Probable tRNA modification gtpase trme, domain 1"/>
    <property type="match status" value="1"/>
</dbReference>
<dbReference type="GO" id="GO:0005739">
    <property type="term" value="C:mitochondrion"/>
    <property type="evidence" value="ECO:0007669"/>
    <property type="project" value="TreeGrafter"/>
</dbReference>
<reference evidence="4 5" key="1">
    <citation type="submission" date="2018-04" db="EMBL/GenBank/DDBJ databases">
        <authorList>
            <person name="Zhang X."/>
            <person name="Yuan J."/>
            <person name="Li F."/>
            <person name="Xiang J."/>
        </authorList>
    </citation>
    <scope>NUCLEOTIDE SEQUENCE [LARGE SCALE GENOMIC DNA]</scope>
    <source>
        <tissue evidence="4">Muscle</tissue>
    </source>
</reference>
<evidence type="ECO:0000313" key="4">
    <source>
        <dbReference type="EMBL" id="ROT77530.1"/>
    </source>
</evidence>
<dbReference type="OrthoDB" id="429143at2759"/>
<proteinExistence type="inferred from homology"/>
<dbReference type="SUPFAM" id="SSF103025">
    <property type="entry name" value="Folate-binding domain"/>
    <property type="match status" value="1"/>
</dbReference>
<keyword evidence="4" id="KW-0670">Pyruvate</keyword>
<dbReference type="InterPro" id="IPR029043">
    <property type="entry name" value="GcvT/YgfZ_C"/>
</dbReference>
<dbReference type="EMBL" id="QCYY01001512">
    <property type="protein sequence ID" value="ROT77530.1"/>
    <property type="molecule type" value="Genomic_DNA"/>
</dbReference>
<keyword evidence="5" id="KW-1185">Reference proteome</keyword>